<feature type="region of interest" description="Disordered" evidence="1">
    <location>
        <begin position="39"/>
        <end position="70"/>
    </location>
</feature>
<dbReference type="PROSITE" id="PS51257">
    <property type="entry name" value="PROKAR_LIPOPROTEIN"/>
    <property type="match status" value="1"/>
</dbReference>
<accession>A0A0G3C6L9</accession>
<dbReference type="PATRIC" id="fig|796385.3.peg.645"/>
<evidence type="ECO:0000313" key="3">
    <source>
        <dbReference type="Proteomes" id="UP000035331"/>
    </source>
</evidence>
<proteinExistence type="predicted"/>
<reference evidence="2 3" key="2">
    <citation type="journal article" date="2015" name="Stand. Genomic Sci.">
        <title>The complete genome sequence of the rumen methanogen Methanosarcina barkeri CM1.</title>
        <authorList>
            <person name="Lambie S.C."/>
            <person name="Kelly W.J."/>
            <person name="Leahy S.C."/>
            <person name="Li D."/>
            <person name="Reilly K."/>
            <person name="McAllister T.A."/>
            <person name="Valle E.R."/>
            <person name="Attwood G.T."/>
            <person name="Altermann E."/>
        </authorList>
    </citation>
    <scope>NUCLEOTIDE SEQUENCE [LARGE SCALE GENOMIC DNA]</scope>
    <source>
        <strain evidence="2 3">CM1</strain>
    </source>
</reference>
<dbReference type="EMBL" id="CP008746">
    <property type="protein sequence ID" value="AKJ37626.1"/>
    <property type="molecule type" value="Genomic_DNA"/>
</dbReference>
<name>A0A0G3C6L9_METBA</name>
<dbReference type="AlphaFoldDB" id="A0A0G3C6L9"/>
<evidence type="ECO:0000313" key="2">
    <source>
        <dbReference type="EMBL" id="AKJ37626.1"/>
    </source>
</evidence>
<sequence length="70" mass="8130">MKIVGCILAIIGFACVLKYIMHCKERYSLCDWHKTKEEEKTAGSTVSHKIKVEDEEKRHGTRYGSNPIRY</sequence>
<protein>
    <submittedName>
        <fullName evidence="2">Uncharacterized protein</fullName>
    </submittedName>
</protein>
<evidence type="ECO:0000256" key="1">
    <source>
        <dbReference type="SAM" id="MobiDB-lite"/>
    </source>
</evidence>
<dbReference type="Proteomes" id="UP000035331">
    <property type="component" value="Chromosome"/>
</dbReference>
<gene>
    <name evidence="2" type="ORF">MCM1_0525</name>
</gene>
<organism evidence="2 3">
    <name type="scientific">Methanosarcina barkeri CM1</name>
    <dbReference type="NCBI Taxonomy" id="796385"/>
    <lineage>
        <taxon>Archaea</taxon>
        <taxon>Methanobacteriati</taxon>
        <taxon>Methanobacteriota</taxon>
        <taxon>Stenosarchaea group</taxon>
        <taxon>Methanomicrobia</taxon>
        <taxon>Methanosarcinales</taxon>
        <taxon>Methanosarcinaceae</taxon>
        <taxon>Methanosarcina</taxon>
    </lineage>
</organism>
<reference evidence="3" key="1">
    <citation type="submission" date="2014-06" db="EMBL/GenBank/DDBJ databases">
        <title>The complete genome sequence of Methanosarcina barkeri CM1.</title>
        <authorList>
            <consortium name="Pastoral Greenhouse Gas Research Consortium"/>
            <person name="Lambie S.C."/>
            <person name="Leahy S.C."/>
            <person name="Kelly W.J."/>
            <person name="Li D."/>
            <person name="Reilly K."/>
            <person name="Attwood G.T."/>
            <person name="Altermann E."/>
        </authorList>
    </citation>
    <scope>NUCLEOTIDE SEQUENCE [LARGE SCALE GENOMIC DNA]</scope>
    <source>
        <strain evidence="3">CM1</strain>
    </source>
</reference>